<accession>A0ABQ3L2V8</accession>
<dbReference type="InterPro" id="IPR012902">
    <property type="entry name" value="N_methyl_site"/>
</dbReference>
<protein>
    <submittedName>
        <fullName evidence="2">MSHA biogenesis protein MshD</fullName>
    </submittedName>
</protein>
<dbReference type="Pfam" id="PF07963">
    <property type="entry name" value="N_methyl"/>
    <property type="match status" value="1"/>
</dbReference>
<keyword evidence="1" id="KW-1133">Transmembrane helix</keyword>
<evidence type="ECO:0000256" key="1">
    <source>
        <dbReference type="SAM" id="Phobius"/>
    </source>
</evidence>
<dbReference type="Proteomes" id="UP000659697">
    <property type="component" value="Unassembled WGS sequence"/>
</dbReference>
<dbReference type="EMBL" id="BNAO01000003">
    <property type="protein sequence ID" value="GHG67789.1"/>
    <property type="molecule type" value="Genomic_DNA"/>
</dbReference>
<feature type="transmembrane region" description="Helical" evidence="1">
    <location>
        <begin position="32"/>
        <end position="54"/>
    </location>
</feature>
<proteinExistence type="predicted"/>
<evidence type="ECO:0000313" key="3">
    <source>
        <dbReference type="Proteomes" id="UP000659697"/>
    </source>
</evidence>
<dbReference type="PROSITE" id="PS00409">
    <property type="entry name" value="PROKAR_NTER_METHYL"/>
    <property type="match status" value="1"/>
</dbReference>
<dbReference type="RefSeq" id="WP_189432213.1">
    <property type="nucleotide sequence ID" value="NZ_BNAO01000003.1"/>
</dbReference>
<evidence type="ECO:0000313" key="2">
    <source>
        <dbReference type="EMBL" id="GHG67789.1"/>
    </source>
</evidence>
<reference evidence="3" key="1">
    <citation type="journal article" date="2019" name="Int. J. Syst. Evol. Microbiol.">
        <title>The Global Catalogue of Microorganisms (GCM) 10K type strain sequencing project: providing services to taxonomists for standard genome sequencing and annotation.</title>
        <authorList>
            <consortium name="The Broad Institute Genomics Platform"/>
            <consortium name="The Broad Institute Genome Sequencing Center for Infectious Disease"/>
            <person name="Wu L."/>
            <person name="Ma J."/>
        </authorList>
    </citation>
    <scope>NUCLEOTIDE SEQUENCE [LARGE SCALE GENOMIC DNA]</scope>
    <source>
        <strain evidence="3">CGMCC 1.7003</strain>
    </source>
</reference>
<name>A0ABQ3L2V8_9ALTE</name>
<organism evidence="2 3">
    <name type="scientific">Alishewanella longhuensis</name>
    <dbReference type="NCBI Taxonomy" id="1091037"/>
    <lineage>
        <taxon>Bacteria</taxon>
        <taxon>Pseudomonadati</taxon>
        <taxon>Pseudomonadota</taxon>
        <taxon>Gammaproteobacteria</taxon>
        <taxon>Alteromonadales</taxon>
        <taxon>Alteromonadaceae</taxon>
        <taxon>Alishewanella</taxon>
    </lineage>
</organism>
<comment type="caution">
    <text evidence="2">The sequence shown here is derived from an EMBL/GenBank/DDBJ whole genome shotgun (WGS) entry which is preliminary data.</text>
</comment>
<keyword evidence="3" id="KW-1185">Reference proteome</keyword>
<sequence>MLARAAKSNTKDSANHFVVSSAPQRGVTLVELVVGITVLAIALSLITAILGPLYQRSTDPWHQVRATELGQSLMNEILARAFDENSARSGGLLRCGEPLAPLCTAPENLGPDGMETRLIFNDVDDFDGFVGNAAELSNLLGASLAADYVNYQVAVRVTYAAPAQVAGILLTADQAKHIQVTVTTPAGNNLVFSAYRGNW</sequence>
<dbReference type="NCBIfam" id="TIGR02532">
    <property type="entry name" value="IV_pilin_GFxxxE"/>
    <property type="match status" value="1"/>
</dbReference>
<keyword evidence="1" id="KW-0812">Transmembrane</keyword>
<gene>
    <name evidence="2" type="primary">mshD</name>
    <name evidence="2" type="ORF">GCM10010919_16760</name>
</gene>
<keyword evidence="1" id="KW-0472">Membrane</keyword>